<comment type="subunit">
    <text evidence="2">Homodimer.</text>
</comment>
<evidence type="ECO:0000256" key="4">
    <source>
        <dbReference type="ARBA" id="ARBA00022801"/>
    </source>
</evidence>
<evidence type="ECO:0000313" key="11">
    <source>
        <dbReference type="Proteomes" id="UP001516023"/>
    </source>
</evidence>
<evidence type="ECO:0000313" key="10">
    <source>
        <dbReference type="EMBL" id="KAL3776126.1"/>
    </source>
</evidence>
<dbReference type="SUPFAM" id="SSF51735">
    <property type="entry name" value="NAD(P)-binding Rossmann-fold domains"/>
    <property type="match status" value="1"/>
</dbReference>
<gene>
    <name evidence="10" type="ORF">HJC23_011448</name>
</gene>
<keyword evidence="6" id="KW-0560">Oxidoreductase</keyword>
<keyword evidence="5" id="KW-0521">NADP</keyword>
<dbReference type="InterPro" id="IPR020630">
    <property type="entry name" value="THF_DH/CycHdrlase_cat_dom"/>
</dbReference>
<evidence type="ECO:0000256" key="5">
    <source>
        <dbReference type="ARBA" id="ARBA00022857"/>
    </source>
</evidence>
<keyword evidence="4" id="KW-0378">Hydrolase</keyword>
<keyword evidence="3" id="KW-0554">One-carbon metabolism</keyword>
<evidence type="ECO:0000259" key="8">
    <source>
        <dbReference type="Pfam" id="PF00763"/>
    </source>
</evidence>
<dbReference type="CDD" id="cd01080">
    <property type="entry name" value="NAD_bind_m-THF_DH_Cyclohyd"/>
    <property type="match status" value="1"/>
</dbReference>
<dbReference type="SUPFAM" id="SSF53223">
    <property type="entry name" value="Aminoacid dehydrogenase-like, N-terminal domain"/>
    <property type="match status" value="1"/>
</dbReference>
<evidence type="ECO:0000256" key="1">
    <source>
        <dbReference type="ARBA" id="ARBA00004777"/>
    </source>
</evidence>
<evidence type="ECO:0000256" key="7">
    <source>
        <dbReference type="ARBA" id="ARBA00023268"/>
    </source>
</evidence>
<keyword evidence="11" id="KW-1185">Reference proteome</keyword>
<protein>
    <recommendedName>
        <fullName evidence="12">Methenyltetrahydrofolate cyclohydrolase</fullName>
    </recommendedName>
</protein>
<feature type="domain" description="Tetrahydrofolate dehydrogenase/cyclohydrolase NAD(P)-binding" evidence="9">
    <location>
        <begin position="245"/>
        <end position="396"/>
    </location>
</feature>
<dbReference type="PANTHER" id="PTHR48099">
    <property type="entry name" value="C-1-TETRAHYDROFOLATE SYNTHASE, CYTOPLASMIC-RELATED"/>
    <property type="match status" value="1"/>
</dbReference>
<dbReference type="InterPro" id="IPR000672">
    <property type="entry name" value="THF_DH/CycHdrlase"/>
</dbReference>
<dbReference type="InterPro" id="IPR020867">
    <property type="entry name" value="THF_DH/CycHdrlase_CS"/>
</dbReference>
<dbReference type="InterPro" id="IPR020631">
    <property type="entry name" value="THF_DH/CycHdrlase_NAD-bd_dom"/>
</dbReference>
<feature type="domain" description="Tetrahydrofolate dehydrogenase/cyclohydrolase catalytic" evidence="8">
    <location>
        <begin position="93"/>
        <end position="210"/>
    </location>
</feature>
<dbReference type="AlphaFoldDB" id="A0ABD3NLW6"/>
<dbReference type="Proteomes" id="UP001516023">
    <property type="component" value="Unassembled WGS sequence"/>
</dbReference>
<dbReference type="Pfam" id="PF02882">
    <property type="entry name" value="THF_DHG_CYH_C"/>
    <property type="match status" value="1"/>
</dbReference>
<dbReference type="FunFam" id="3.40.50.10860:FF:000005">
    <property type="entry name" value="C-1-tetrahydrofolate synthase, cytoplasmic, putative"/>
    <property type="match status" value="1"/>
</dbReference>
<dbReference type="GO" id="GO:0016491">
    <property type="term" value="F:oxidoreductase activity"/>
    <property type="evidence" value="ECO:0007669"/>
    <property type="project" value="UniProtKB-KW"/>
</dbReference>
<dbReference type="Pfam" id="PF00763">
    <property type="entry name" value="THF_DHG_CYH"/>
    <property type="match status" value="1"/>
</dbReference>
<dbReference type="InterPro" id="IPR046346">
    <property type="entry name" value="Aminoacid_DH-like_N_sf"/>
</dbReference>
<evidence type="ECO:0000256" key="6">
    <source>
        <dbReference type="ARBA" id="ARBA00023002"/>
    </source>
</evidence>
<dbReference type="PANTHER" id="PTHR48099:SF5">
    <property type="entry name" value="C-1-TETRAHYDROFOLATE SYNTHASE, CYTOPLASMIC"/>
    <property type="match status" value="1"/>
</dbReference>
<dbReference type="HAMAP" id="MF_01576">
    <property type="entry name" value="THF_DHG_CYH"/>
    <property type="match status" value="1"/>
</dbReference>
<dbReference type="Gene3D" id="3.40.50.10860">
    <property type="entry name" value="Leucine Dehydrogenase, chain A, domain 1"/>
    <property type="match status" value="1"/>
</dbReference>
<dbReference type="FunFam" id="3.40.50.720:FF:000006">
    <property type="entry name" value="Bifunctional protein FolD"/>
    <property type="match status" value="1"/>
</dbReference>
<evidence type="ECO:0000259" key="9">
    <source>
        <dbReference type="Pfam" id="PF02882"/>
    </source>
</evidence>
<dbReference type="Gene3D" id="3.40.50.720">
    <property type="entry name" value="NAD(P)-binding Rossmann-like Domain"/>
    <property type="match status" value="1"/>
</dbReference>
<keyword evidence="7" id="KW-0511">Multifunctional enzyme</keyword>
<proteinExistence type="inferred from homology"/>
<comment type="pathway">
    <text evidence="1">One-carbon metabolism; tetrahydrofolate interconversion.</text>
</comment>
<evidence type="ECO:0008006" key="12">
    <source>
        <dbReference type="Google" id="ProtNLM"/>
    </source>
</evidence>
<sequence length="403" mass="44188">MGSNVRSFFVNHGQTTTAADQKLSKVGSPCHLMPSNNSKKRPSSFILLIAYCFPVSDAFVWHSSTHRRIAKNQVLLYPHPITRPSLEMTAKDIDGKSVAESIRSELASKLASLPADVTSRPGLAVMLVGSRKDSQTYVRMKQKACADCGMVSFLEEYPKGEDVTEEMLLAKIRDWNEDEAVHGILVQLPLPKHIHEERILSEVDPKKDVDGLHPANTAKLFSTATHAGAVKLNWKDFTSIPFHIPCTPQGCIELLDRINDGQGIEIEGKNAVVIGRSNLVGMPVAMLLLHRNATITIVHSRTKNIESIIQQADIVVAAVGRANMVQASWLKPGCVVIDVGINSVDAPDTKRGYKLVGDVNYAEAKEVCEWITPVPGGVGPMTIAMLLRNTWNSWRRATGQMEG</sequence>
<reference evidence="10 11" key="1">
    <citation type="journal article" date="2020" name="G3 (Bethesda)">
        <title>Improved Reference Genome for Cyclotella cryptica CCMP332, a Model for Cell Wall Morphogenesis, Salinity Adaptation, and Lipid Production in Diatoms (Bacillariophyta).</title>
        <authorList>
            <person name="Roberts W.R."/>
            <person name="Downey K.M."/>
            <person name="Ruck E.C."/>
            <person name="Traller J.C."/>
            <person name="Alverson A.J."/>
        </authorList>
    </citation>
    <scope>NUCLEOTIDE SEQUENCE [LARGE SCALE GENOMIC DNA]</scope>
    <source>
        <strain evidence="10 11">CCMP332</strain>
    </source>
</reference>
<accession>A0ABD3NLW6</accession>
<dbReference type="EMBL" id="JABMIG020000510">
    <property type="protein sequence ID" value="KAL3776126.1"/>
    <property type="molecule type" value="Genomic_DNA"/>
</dbReference>
<comment type="caution">
    <text evidence="10">The sequence shown here is derived from an EMBL/GenBank/DDBJ whole genome shotgun (WGS) entry which is preliminary data.</text>
</comment>
<dbReference type="PROSITE" id="PS00767">
    <property type="entry name" value="THF_DHG_CYH_2"/>
    <property type="match status" value="1"/>
</dbReference>
<evidence type="ECO:0000256" key="2">
    <source>
        <dbReference type="ARBA" id="ARBA00011738"/>
    </source>
</evidence>
<dbReference type="InterPro" id="IPR036291">
    <property type="entry name" value="NAD(P)-bd_dom_sf"/>
</dbReference>
<organism evidence="10 11">
    <name type="scientific">Cyclotella cryptica</name>
    <dbReference type="NCBI Taxonomy" id="29204"/>
    <lineage>
        <taxon>Eukaryota</taxon>
        <taxon>Sar</taxon>
        <taxon>Stramenopiles</taxon>
        <taxon>Ochrophyta</taxon>
        <taxon>Bacillariophyta</taxon>
        <taxon>Coscinodiscophyceae</taxon>
        <taxon>Thalassiosirophycidae</taxon>
        <taxon>Stephanodiscales</taxon>
        <taxon>Stephanodiscaceae</taxon>
        <taxon>Cyclotella</taxon>
    </lineage>
</organism>
<dbReference type="PRINTS" id="PR00085">
    <property type="entry name" value="THFDHDRGNASE"/>
</dbReference>
<dbReference type="GO" id="GO:0006730">
    <property type="term" value="P:one-carbon metabolic process"/>
    <property type="evidence" value="ECO:0007669"/>
    <property type="project" value="UniProtKB-KW"/>
</dbReference>
<evidence type="ECO:0000256" key="3">
    <source>
        <dbReference type="ARBA" id="ARBA00022563"/>
    </source>
</evidence>
<dbReference type="GO" id="GO:0016787">
    <property type="term" value="F:hydrolase activity"/>
    <property type="evidence" value="ECO:0007669"/>
    <property type="project" value="UniProtKB-KW"/>
</dbReference>
<name>A0ABD3NLW6_9STRA</name>